<feature type="region of interest" description="Disordered" evidence="1">
    <location>
        <begin position="1"/>
        <end position="59"/>
    </location>
</feature>
<accession>A0A8J5I3G6</accession>
<sequence length="113" mass="12187">MEQASADEDASSPARNKAADSRATGEAASSDSEWSDTDESPVPLIVDDEDHETHESCEEVEGSAEDLSLFLVDESVAEQASRLIRDDPCEKKCLKGKETELGSLCQGWRGLNA</sequence>
<evidence type="ECO:0000256" key="1">
    <source>
        <dbReference type="SAM" id="MobiDB-lite"/>
    </source>
</evidence>
<gene>
    <name evidence="2" type="ORF">JG688_00017105</name>
</gene>
<proteinExistence type="predicted"/>
<evidence type="ECO:0000313" key="2">
    <source>
        <dbReference type="EMBL" id="KAG6944395.1"/>
    </source>
</evidence>
<evidence type="ECO:0000313" key="3">
    <source>
        <dbReference type="Proteomes" id="UP000709295"/>
    </source>
</evidence>
<feature type="compositionally biased region" description="Acidic residues" evidence="1">
    <location>
        <begin position="1"/>
        <end position="10"/>
    </location>
</feature>
<comment type="caution">
    <text evidence="2">The sequence shown here is derived from an EMBL/GenBank/DDBJ whole genome shotgun (WGS) entry which is preliminary data.</text>
</comment>
<dbReference type="AlphaFoldDB" id="A0A8J5I3G6"/>
<dbReference type="Proteomes" id="UP000709295">
    <property type="component" value="Unassembled WGS sequence"/>
</dbReference>
<protein>
    <submittedName>
        <fullName evidence="2">Uncharacterized protein</fullName>
    </submittedName>
</protein>
<reference evidence="2" key="1">
    <citation type="submission" date="2021-01" db="EMBL/GenBank/DDBJ databases">
        <title>Phytophthora aleatoria, a newly-described species from Pinus radiata is distinct from Phytophthora cactorum isolates based on comparative genomics.</title>
        <authorList>
            <person name="Mcdougal R."/>
            <person name="Panda P."/>
            <person name="Williams N."/>
            <person name="Studholme D.J."/>
        </authorList>
    </citation>
    <scope>NUCLEOTIDE SEQUENCE</scope>
    <source>
        <strain evidence="2">NZFS 4037</strain>
    </source>
</reference>
<keyword evidence="3" id="KW-1185">Reference proteome</keyword>
<name>A0A8J5I3G6_9STRA</name>
<organism evidence="2 3">
    <name type="scientific">Phytophthora aleatoria</name>
    <dbReference type="NCBI Taxonomy" id="2496075"/>
    <lineage>
        <taxon>Eukaryota</taxon>
        <taxon>Sar</taxon>
        <taxon>Stramenopiles</taxon>
        <taxon>Oomycota</taxon>
        <taxon>Peronosporomycetes</taxon>
        <taxon>Peronosporales</taxon>
        <taxon>Peronosporaceae</taxon>
        <taxon>Phytophthora</taxon>
    </lineage>
</organism>
<dbReference type="EMBL" id="JAENGY010002383">
    <property type="protein sequence ID" value="KAG6944395.1"/>
    <property type="molecule type" value="Genomic_DNA"/>
</dbReference>